<dbReference type="Pfam" id="PF00628">
    <property type="entry name" value="PHD"/>
    <property type="match status" value="1"/>
</dbReference>
<dbReference type="GO" id="GO:0008270">
    <property type="term" value="F:zinc ion binding"/>
    <property type="evidence" value="ECO:0007669"/>
    <property type="project" value="UniProtKB-KW"/>
</dbReference>
<feature type="region of interest" description="Disordered" evidence="5">
    <location>
        <begin position="887"/>
        <end position="930"/>
    </location>
</feature>
<feature type="region of interest" description="Disordered" evidence="5">
    <location>
        <begin position="390"/>
        <end position="438"/>
    </location>
</feature>
<dbReference type="RefSeq" id="XP_048564458.1">
    <property type="nucleotide sequence ID" value="XM_048708501.1"/>
</dbReference>
<evidence type="ECO:0000259" key="6">
    <source>
        <dbReference type="PROSITE" id="PS50016"/>
    </source>
</evidence>
<dbReference type="GO" id="GO:0061630">
    <property type="term" value="F:ubiquitin protein ligase activity"/>
    <property type="evidence" value="ECO:0007669"/>
    <property type="project" value="TreeGrafter"/>
</dbReference>
<evidence type="ECO:0000259" key="7">
    <source>
        <dbReference type="PROSITE" id="PS50089"/>
    </source>
</evidence>
<evidence type="ECO:0000256" key="1">
    <source>
        <dbReference type="ARBA" id="ARBA00022723"/>
    </source>
</evidence>
<dbReference type="SUPFAM" id="SSF57850">
    <property type="entry name" value="RING/U-box"/>
    <property type="match status" value="1"/>
</dbReference>
<feature type="compositionally biased region" description="Polar residues" evidence="5">
    <location>
        <begin position="752"/>
        <end position="764"/>
    </location>
</feature>
<reference evidence="9" key="1">
    <citation type="journal article" date="2013" name="Nature">
        <title>Draft genome of the wheat A-genome progenitor Triticum urartu.</title>
        <authorList>
            <person name="Ling H.Q."/>
            <person name="Zhao S."/>
            <person name="Liu D."/>
            <person name="Wang J."/>
            <person name="Sun H."/>
            <person name="Zhang C."/>
            <person name="Fan H."/>
            <person name="Li D."/>
            <person name="Dong L."/>
            <person name="Tao Y."/>
            <person name="Gao C."/>
            <person name="Wu H."/>
            <person name="Li Y."/>
            <person name="Cui Y."/>
            <person name="Guo X."/>
            <person name="Zheng S."/>
            <person name="Wang B."/>
            <person name="Yu K."/>
            <person name="Liang Q."/>
            <person name="Yang W."/>
            <person name="Lou X."/>
            <person name="Chen J."/>
            <person name="Feng M."/>
            <person name="Jian J."/>
            <person name="Zhang X."/>
            <person name="Luo G."/>
            <person name="Jiang Y."/>
            <person name="Liu J."/>
            <person name="Wang Z."/>
            <person name="Sha Y."/>
            <person name="Zhang B."/>
            <person name="Wu H."/>
            <person name="Tang D."/>
            <person name="Shen Q."/>
            <person name="Xue P."/>
            <person name="Zou S."/>
            <person name="Wang X."/>
            <person name="Liu X."/>
            <person name="Wang F."/>
            <person name="Yang Y."/>
            <person name="An X."/>
            <person name="Dong Z."/>
            <person name="Zhang K."/>
            <person name="Zhang X."/>
            <person name="Luo M.C."/>
            <person name="Dvorak J."/>
            <person name="Tong Y."/>
            <person name="Wang J."/>
            <person name="Yang H."/>
            <person name="Li Z."/>
            <person name="Wang D."/>
            <person name="Zhang A."/>
            <person name="Wang J."/>
        </authorList>
    </citation>
    <scope>NUCLEOTIDE SEQUENCE</scope>
    <source>
        <strain evidence="9">cv. G1812</strain>
    </source>
</reference>
<evidence type="ECO:0000256" key="5">
    <source>
        <dbReference type="SAM" id="MobiDB-lite"/>
    </source>
</evidence>
<keyword evidence="2 4" id="KW-0863">Zinc-finger</keyword>
<feature type="region of interest" description="Disordered" evidence="5">
    <location>
        <begin position="1172"/>
        <end position="1227"/>
    </location>
</feature>
<evidence type="ECO:0000313" key="9">
    <source>
        <dbReference type="Proteomes" id="UP000015106"/>
    </source>
</evidence>
<dbReference type="InterPro" id="IPR013083">
    <property type="entry name" value="Znf_RING/FYVE/PHD"/>
</dbReference>
<dbReference type="Pfam" id="PF15870">
    <property type="entry name" value="EloA-BP1"/>
    <property type="match status" value="1"/>
</dbReference>
<evidence type="ECO:0000256" key="3">
    <source>
        <dbReference type="ARBA" id="ARBA00022833"/>
    </source>
</evidence>
<dbReference type="PROSITE" id="PS50089">
    <property type="entry name" value="ZF_RING_2"/>
    <property type="match status" value="1"/>
</dbReference>
<dbReference type="SMART" id="SM00184">
    <property type="entry name" value="RING"/>
    <property type="match status" value="2"/>
</dbReference>
<reference evidence="8" key="2">
    <citation type="submission" date="2018-03" db="EMBL/GenBank/DDBJ databases">
        <title>The Triticum urartu genome reveals the dynamic nature of wheat genome evolution.</title>
        <authorList>
            <person name="Ling H."/>
            <person name="Ma B."/>
            <person name="Shi X."/>
            <person name="Liu H."/>
            <person name="Dong L."/>
            <person name="Sun H."/>
            <person name="Cao Y."/>
            <person name="Gao Q."/>
            <person name="Zheng S."/>
            <person name="Li Y."/>
            <person name="Yu Y."/>
            <person name="Du H."/>
            <person name="Qi M."/>
            <person name="Li Y."/>
            <person name="Yu H."/>
            <person name="Cui Y."/>
            <person name="Wang N."/>
            <person name="Chen C."/>
            <person name="Wu H."/>
            <person name="Zhao Y."/>
            <person name="Zhang J."/>
            <person name="Li Y."/>
            <person name="Zhou W."/>
            <person name="Zhang B."/>
            <person name="Hu W."/>
            <person name="Eijk M."/>
            <person name="Tang J."/>
            <person name="Witsenboer H."/>
            <person name="Zhao S."/>
            <person name="Li Z."/>
            <person name="Zhang A."/>
            <person name="Wang D."/>
            <person name="Liang C."/>
        </authorList>
    </citation>
    <scope>NUCLEOTIDE SEQUENCE [LARGE SCALE GENOMIC DNA]</scope>
    <source>
        <strain evidence="8">cv. G1812</strain>
    </source>
</reference>
<dbReference type="Pfam" id="PF13639">
    <property type="entry name" value="zf-RING_2"/>
    <property type="match status" value="1"/>
</dbReference>
<protein>
    <recommendedName>
        <fullName evidence="10">PHD and RING finger domain-containing protein 1</fullName>
    </recommendedName>
</protein>
<feature type="compositionally biased region" description="Polar residues" evidence="5">
    <location>
        <begin position="713"/>
        <end position="725"/>
    </location>
</feature>
<accession>A0A8R7TX14</accession>
<dbReference type="PROSITE" id="PS00518">
    <property type="entry name" value="ZF_RING_1"/>
    <property type="match status" value="1"/>
</dbReference>
<dbReference type="PROSITE" id="PS50016">
    <property type="entry name" value="ZF_PHD_2"/>
    <property type="match status" value="1"/>
</dbReference>
<feature type="region of interest" description="Disordered" evidence="5">
    <location>
        <begin position="1117"/>
        <end position="1139"/>
    </location>
</feature>
<feature type="compositionally biased region" description="Polar residues" evidence="5">
    <location>
        <begin position="912"/>
        <end position="930"/>
    </location>
</feature>
<feature type="compositionally biased region" description="Low complexity" evidence="5">
    <location>
        <begin position="1026"/>
        <end position="1038"/>
    </location>
</feature>
<name>A0A8R7TX14_TRIUA</name>
<feature type="region of interest" description="Disordered" evidence="5">
    <location>
        <begin position="288"/>
        <end position="314"/>
    </location>
</feature>
<dbReference type="InterPro" id="IPR001965">
    <property type="entry name" value="Znf_PHD"/>
</dbReference>
<evidence type="ECO:0000256" key="2">
    <source>
        <dbReference type="ARBA" id="ARBA00022771"/>
    </source>
</evidence>
<feature type="compositionally biased region" description="Polar residues" evidence="5">
    <location>
        <begin position="1062"/>
        <end position="1077"/>
    </location>
</feature>
<evidence type="ECO:0008006" key="10">
    <source>
        <dbReference type="Google" id="ProtNLM"/>
    </source>
</evidence>
<keyword evidence="1" id="KW-0479">Metal-binding</keyword>
<dbReference type="InterPro" id="IPR017907">
    <property type="entry name" value="Znf_RING_CS"/>
</dbReference>
<feature type="domain" description="PHD-type" evidence="6">
    <location>
        <begin position="63"/>
        <end position="186"/>
    </location>
</feature>
<dbReference type="InterPro" id="IPR011011">
    <property type="entry name" value="Znf_FYVE_PHD"/>
</dbReference>
<dbReference type="InterPro" id="IPR019787">
    <property type="entry name" value="Znf_PHD-finger"/>
</dbReference>
<sequence length="1299" mass="141692">MPMQMDVDGQPTEALEEMDNLENYTSENEICGICRDIVIDRGVLDGCQHWFCYTCIDNWSAITNRCPLCKIEFQNITSTPVYDSTGTGDTIEDDYPLTSGDDDWYDPGESNTLSFPSYYIDAEAVVCLDGGDCIIRSGLVAAEDNSALDTSIACDSCDLWYHAICVGFNPETTSEDSWLCPRCVSIEAKNESEVVLKQNVNGDSDRTSTDASFSGRVSVSVADDGETALVVSMVGVNSESKDDLLEGSLGSETAQEAFYCNSHPSYSIDDLSHEAVANACIPRNKDISCSSHNKSSETNLARTVSSEPTQRSSELSAMRESACILFSAEHGNILNEQSEVPQDGLSYSLLCRSKEAESTGEDAALPRNSNGKSPVIKSAQLSSAASKVARSADVDMINSDAVQKRKNDQNTQLPPMEDRQNASDMESGDEISHPAKKAKLGVPDQEMYLIANSGVSSSDCHATSIAAEVIASDTSKIATQNKYVPDIMSIVEGESYMRDPGRELAKPVGRRAGDKPGLRMKKILHKDGKESTAVVQKLQQEIREVVRDNGISILKKDNAFDEKLLTAFRSAIGKSMDGPAKKPNLSLARKSLLQKGKIRENLTKKLYASSTGRRRSAWHRDREVDFWKHRCSPGINPEKIETLQSVLQLLKKSSDTGTRKESAEEKKAFLSRLYLADASVVPRKGDIKPLSALEGSLPFDKNSQIKGDDGKSTNKPAPVTQTIKINSPNSTGKVSSSSTLSKEALSRRENKNGQAPQNKQNQSAGDIKQDKRKWALEILARKNASSIGSKDQTEGTDDLSRNYPLLAKLPVDMRPQLTTGRHNKVPMSVRQAQLYRIAEYYLQRANLDVIRRCADTELAIADAVNVENDIYGKSSSKSVYVNLCSQATRQSAKPKPENDASTLTEKAEVSSDLISQQVTTENTNSGSSNVEEALDRAGLLDIPATAGQTDKSELAGVLEQNASENTVCFNSVEEALKRAGLFDSPPNSPERKSTTAEGNSRTVSGSPISTQQKYTNTDDTYLVNLDSEPSRSLQSSSDSRVRDASPLKDEDDSSVQVLDDANCQNLDQRPSYQQPKCNSEDDQKLIPSGETTDVTANETLSVNLAEADKCSLQCEKTSQTDKETVADIPDEVTGHVENSKEMDITVSDLHNKSSHGNNVPKEGEGIRQAVKLEPGKEKSSSGNQELNRKHSKADKSSTHSAESVDSLKKPAPDPGNNSASDSSSSVHKKVEMFVKENIRPLCKSGVITVEQYRWAVAKTAEKVMKHHSEAKNANFLIKEGDKVKKLALQYVEAAQQKIS</sequence>
<dbReference type="Gene3D" id="3.30.40.10">
    <property type="entry name" value="Zinc/RING finger domain, C3HC4 (zinc finger)"/>
    <property type="match status" value="2"/>
</dbReference>
<proteinExistence type="predicted"/>
<feature type="compositionally biased region" description="Polar residues" evidence="5">
    <location>
        <begin position="995"/>
        <end position="1019"/>
    </location>
</feature>
<feature type="region of interest" description="Disordered" evidence="5">
    <location>
        <begin position="979"/>
        <end position="1093"/>
    </location>
</feature>
<dbReference type="SUPFAM" id="SSF57903">
    <property type="entry name" value="FYVE/PHD zinc finger"/>
    <property type="match status" value="1"/>
</dbReference>
<dbReference type="PANTHER" id="PTHR15315">
    <property type="entry name" value="RING FINGER PROTEIN 41, 151"/>
    <property type="match status" value="1"/>
</dbReference>
<dbReference type="GeneID" id="125544753"/>
<dbReference type="PANTHER" id="PTHR15315:SF26">
    <property type="entry name" value="E3 UBIQUITIN-PROTEIN LIGASE NRDP1"/>
    <property type="match status" value="1"/>
</dbReference>
<keyword evidence="9" id="KW-1185">Reference proteome</keyword>
<dbReference type="SMART" id="SM00249">
    <property type="entry name" value="PHD"/>
    <property type="match status" value="1"/>
</dbReference>
<evidence type="ECO:0000313" key="8">
    <source>
        <dbReference type="EnsemblPlants" id="TuG1812G0300003336.01.T02"/>
    </source>
</evidence>
<reference evidence="8" key="3">
    <citation type="submission" date="2022-06" db="UniProtKB">
        <authorList>
            <consortium name="EnsemblPlants"/>
        </authorList>
    </citation>
    <scope>IDENTIFICATION</scope>
</reference>
<evidence type="ECO:0000256" key="4">
    <source>
        <dbReference type="PROSITE-ProRule" id="PRU00175"/>
    </source>
</evidence>
<dbReference type="EnsemblPlants" id="TuG1812G0300003336.01.T02">
    <property type="protein sequence ID" value="TuG1812G0300003336.01.T02"/>
    <property type="gene ID" value="TuG1812G0300003336.01"/>
</dbReference>
<organism evidence="8 9">
    <name type="scientific">Triticum urartu</name>
    <name type="common">Red wild einkorn</name>
    <name type="synonym">Crithodium urartu</name>
    <dbReference type="NCBI Taxonomy" id="4572"/>
    <lineage>
        <taxon>Eukaryota</taxon>
        <taxon>Viridiplantae</taxon>
        <taxon>Streptophyta</taxon>
        <taxon>Embryophyta</taxon>
        <taxon>Tracheophyta</taxon>
        <taxon>Spermatophyta</taxon>
        <taxon>Magnoliopsida</taxon>
        <taxon>Liliopsida</taxon>
        <taxon>Poales</taxon>
        <taxon>Poaceae</taxon>
        <taxon>BOP clade</taxon>
        <taxon>Pooideae</taxon>
        <taxon>Triticodae</taxon>
        <taxon>Triticeae</taxon>
        <taxon>Triticinae</taxon>
        <taxon>Triticum</taxon>
    </lineage>
</organism>
<feature type="domain" description="RING-type" evidence="7">
    <location>
        <begin position="31"/>
        <end position="70"/>
    </location>
</feature>
<dbReference type="Gramene" id="TuG1812G0300003336.01.T02">
    <property type="protein sequence ID" value="TuG1812G0300003336.01.T02"/>
    <property type="gene ID" value="TuG1812G0300003336.01"/>
</dbReference>
<feature type="compositionally biased region" description="Low complexity" evidence="5">
    <location>
        <begin position="726"/>
        <end position="743"/>
    </location>
</feature>
<dbReference type="GO" id="GO:0016567">
    <property type="term" value="P:protein ubiquitination"/>
    <property type="evidence" value="ECO:0007669"/>
    <property type="project" value="TreeGrafter"/>
</dbReference>
<keyword evidence="3" id="KW-0862">Zinc</keyword>
<feature type="region of interest" description="Disordered" evidence="5">
    <location>
        <begin position="691"/>
        <end position="768"/>
    </location>
</feature>
<feature type="compositionally biased region" description="Basic and acidic residues" evidence="5">
    <location>
        <begin position="1039"/>
        <end position="1048"/>
    </location>
</feature>
<gene>
    <name evidence="8" type="primary">LOC125544753</name>
</gene>
<dbReference type="Proteomes" id="UP000015106">
    <property type="component" value="Chromosome 3"/>
</dbReference>
<dbReference type="InterPro" id="IPR001841">
    <property type="entry name" value="Znf_RING"/>
</dbReference>
<dbReference type="InterPro" id="IPR031736">
    <property type="entry name" value="REXO1-like_dom"/>
</dbReference>